<keyword evidence="5" id="KW-0862">Zinc</keyword>
<dbReference type="EMBL" id="KK371431">
    <property type="protein sequence ID" value="KFV43705.1"/>
    <property type="molecule type" value="Genomic_DNA"/>
</dbReference>
<dbReference type="PROSITE" id="PS00028">
    <property type="entry name" value="ZINC_FINGER_C2H2_1"/>
    <property type="match status" value="1"/>
</dbReference>
<dbReference type="PANTHER" id="PTHR24388">
    <property type="entry name" value="ZINC FINGER PROTEIN"/>
    <property type="match status" value="1"/>
</dbReference>
<dbReference type="FunFam" id="3.30.160.60:FF:000478">
    <property type="entry name" value="Zinc finger protein 133"/>
    <property type="match status" value="1"/>
</dbReference>
<gene>
    <name evidence="9" type="ORF">N341_10177</name>
</gene>
<feature type="domain" description="C2H2-type" evidence="8">
    <location>
        <begin position="1"/>
        <end position="28"/>
    </location>
</feature>
<dbReference type="SMART" id="SM00355">
    <property type="entry name" value="ZnF_C2H2"/>
    <property type="match status" value="1"/>
</dbReference>
<evidence type="ECO:0000313" key="9">
    <source>
        <dbReference type="EMBL" id="KFV43705.1"/>
    </source>
</evidence>
<keyword evidence="3" id="KW-0677">Repeat</keyword>
<organism evidence="9 10">
    <name type="scientific">Tyto alba</name>
    <name type="common">Barn owl</name>
    <dbReference type="NCBI Taxonomy" id="56313"/>
    <lineage>
        <taxon>Eukaryota</taxon>
        <taxon>Metazoa</taxon>
        <taxon>Chordata</taxon>
        <taxon>Craniata</taxon>
        <taxon>Vertebrata</taxon>
        <taxon>Euteleostomi</taxon>
        <taxon>Archelosauria</taxon>
        <taxon>Archosauria</taxon>
        <taxon>Dinosauria</taxon>
        <taxon>Saurischia</taxon>
        <taxon>Theropoda</taxon>
        <taxon>Coelurosauria</taxon>
        <taxon>Aves</taxon>
        <taxon>Neognathae</taxon>
        <taxon>Neoaves</taxon>
        <taxon>Telluraves</taxon>
        <taxon>Strigiformes</taxon>
        <taxon>Tytonidae</taxon>
        <taxon>Tyto</taxon>
    </lineage>
</organism>
<dbReference type="Pfam" id="PF13465">
    <property type="entry name" value="zf-H2C2_2"/>
    <property type="match status" value="1"/>
</dbReference>
<comment type="subcellular location">
    <subcellularLocation>
        <location evidence="1">Nucleus</location>
    </subcellularLocation>
</comment>
<dbReference type="SUPFAM" id="SSF57667">
    <property type="entry name" value="beta-beta-alpha zinc fingers"/>
    <property type="match status" value="1"/>
</dbReference>
<name>A0A093EID0_TYTAL</name>
<dbReference type="InterPro" id="IPR013087">
    <property type="entry name" value="Znf_C2H2_type"/>
</dbReference>
<protein>
    <submittedName>
        <fullName evidence="9">Zinc finger protein 235</fullName>
    </submittedName>
</protein>
<keyword evidence="6" id="KW-0539">Nucleus</keyword>
<feature type="domain" description="C2H2-type" evidence="8">
    <location>
        <begin position="29"/>
        <end position="44"/>
    </location>
</feature>
<proteinExistence type="predicted"/>
<accession>A0A093EID0</accession>
<evidence type="ECO:0000256" key="3">
    <source>
        <dbReference type="ARBA" id="ARBA00022737"/>
    </source>
</evidence>
<dbReference type="AlphaFoldDB" id="A0A093EID0"/>
<dbReference type="GO" id="GO:0000981">
    <property type="term" value="F:DNA-binding transcription factor activity, RNA polymerase II-specific"/>
    <property type="evidence" value="ECO:0007669"/>
    <property type="project" value="TreeGrafter"/>
</dbReference>
<dbReference type="PANTHER" id="PTHR24388:SF54">
    <property type="entry name" value="PROTEIN ESCARGOT"/>
    <property type="match status" value="1"/>
</dbReference>
<dbReference type="InterPro" id="IPR050527">
    <property type="entry name" value="Snail/Krueppel_Znf"/>
</dbReference>
<evidence type="ECO:0000256" key="2">
    <source>
        <dbReference type="ARBA" id="ARBA00022723"/>
    </source>
</evidence>
<reference evidence="9 10" key="1">
    <citation type="submission" date="2014-04" db="EMBL/GenBank/DDBJ databases">
        <title>Genome evolution of avian class.</title>
        <authorList>
            <person name="Zhang G."/>
            <person name="Li C."/>
        </authorList>
    </citation>
    <scope>NUCLEOTIDE SEQUENCE [LARGE SCALE GENOMIC DNA]</scope>
    <source>
        <strain evidence="9">BGI_N341</strain>
    </source>
</reference>
<keyword evidence="2" id="KW-0479">Metal-binding</keyword>
<keyword evidence="4 7" id="KW-0863">Zinc-finger</keyword>
<dbReference type="GO" id="GO:0005634">
    <property type="term" value="C:nucleus"/>
    <property type="evidence" value="ECO:0007669"/>
    <property type="project" value="UniProtKB-SubCell"/>
</dbReference>
<evidence type="ECO:0000256" key="6">
    <source>
        <dbReference type="ARBA" id="ARBA00023242"/>
    </source>
</evidence>
<feature type="non-terminal residue" evidence="9">
    <location>
        <position position="1"/>
    </location>
</feature>
<dbReference type="PROSITE" id="PS50157">
    <property type="entry name" value="ZINC_FINGER_C2H2_2"/>
    <property type="match status" value="2"/>
</dbReference>
<dbReference type="Gene3D" id="3.30.160.60">
    <property type="entry name" value="Classic Zinc Finger"/>
    <property type="match status" value="2"/>
</dbReference>
<evidence type="ECO:0000256" key="5">
    <source>
        <dbReference type="ARBA" id="ARBA00022833"/>
    </source>
</evidence>
<sequence>YKCTDCGKAFTCPSNLNSHQRIHTGEKHFECQECGKKFRDSGNL</sequence>
<evidence type="ECO:0000256" key="7">
    <source>
        <dbReference type="PROSITE-ProRule" id="PRU00042"/>
    </source>
</evidence>
<dbReference type="FunFam" id="3.30.160.60:FF:000176">
    <property type="entry name" value="zinc finger protein 70"/>
    <property type="match status" value="1"/>
</dbReference>
<feature type="non-terminal residue" evidence="9">
    <location>
        <position position="44"/>
    </location>
</feature>
<dbReference type="GO" id="GO:0008270">
    <property type="term" value="F:zinc ion binding"/>
    <property type="evidence" value="ECO:0007669"/>
    <property type="project" value="UniProtKB-KW"/>
</dbReference>
<dbReference type="Proteomes" id="UP000054190">
    <property type="component" value="Unassembled WGS sequence"/>
</dbReference>
<evidence type="ECO:0000259" key="8">
    <source>
        <dbReference type="PROSITE" id="PS50157"/>
    </source>
</evidence>
<keyword evidence="10" id="KW-1185">Reference proteome</keyword>
<evidence type="ECO:0000256" key="4">
    <source>
        <dbReference type="ARBA" id="ARBA00022771"/>
    </source>
</evidence>
<dbReference type="GO" id="GO:0000978">
    <property type="term" value="F:RNA polymerase II cis-regulatory region sequence-specific DNA binding"/>
    <property type="evidence" value="ECO:0007669"/>
    <property type="project" value="TreeGrafter"/>
</dbReference>
<evidence type="ECO:0000313" key="10">
    <source>
        <dbReference type="Proteomes" id="UP000054190"/>
    </source>
</evidence>
<evidence type="ECO:0000256" key="1">
    <source>
        <dbReference type="ARBA" id="ARBA00004123"/>
    </source>
</evidence>
<dbReference type="InterPro" id="IPR036236">
    <property type="entry name" value="Znf_C2H2_sf"/>
</dbReference>